<dbReference type="Gene3D" id="3.40.50.410">
    <property type="entry name" value="von Willebrand factor, type A domain"/>
    <property type="match status" value="1"/>
</dbReference>
<protein>
    <recommendedName>
        <fullName evidence="2">VWFA domain-containing protein</fullName>
    </recommendedName>
</protein>
<dbReference type="EMBL" id="JAAKFY010000011">
    <property type="protein sequence ID" value="KAF3850307.1"/>
    <property type="molecule type" value="Genomic_DNA"/>
</dbReference>
<dbReference type="SUPFAM" id="SSF53300">
    <property type="entry name" value="vWA-like"/>
    <property type="match status" value="1"/>
</dbReference>
<feature type="compositionally biased region" description="Basic and acidic residues" evidence="1">
    <location>
        <begin position="174"/>
        <end position="183"/>
    </location>
</feature>
<evidence type="ECO:0000259" key="2">
    <source>
        <dbReference type="PROSITE" id="PS50234"/>
    </source>
</evidence>
<dbReference type="Pfam" id="PF00092">
    <property type="entry name" value="VWA"/>
    <property type="match status" value="1"/>
</dbReference>
<organism evidence="3 4">
    <name type="scientific">Dissostichus mawsoni</name>
    <name type="common">Antarctic cod</name>
    <dbReference type="NCBI Taxonomy" id="36200"/>
    <lineage>
        <taxon>Eukaryota</taxon>
        <taxon>Metazoa</taxon>
        <taxon>Chordata</taxon>
        <taxon>Craniata</taxon>
        <taxon>Vertebrata</taxon>
        <taxon>Euteleostomi</taxon>
        <taxon>Actinopterygii</taxon>
        <taxon>Neopterygii</taxon>
        <taxon>Teleostei</taxon>
        <taxon>Neoteleostei</taxon>
        <taxon>Acanthomorphata</taxon>
        <taxon>Eupercaria</taxon>
        <taxon>Perciformes</taxon>
        <taxon>Notothenioidei</taxon>
        <taxon>Nototheniidae</taxon>
        <taxon>Dissostichus</taxon>
    </lineage>
</organism>
<reference evidence="3 4" key="1">
    <citation type="submission" date="2020-03" db="EMBL/GenBank/DDBJ databases">
        <title>Dissostichus mawsoni Genome sequencing and assembly.</title>
        <authorList>
            <person name="Park H."/>
        </authorList>
    </citation>
    <scope>NUCLEOTIDE SEQUENCE [LARGE SCALE GENOMIC DNA]</scope>
    <source>
        <strain evidence="3">DM0001</strain>
        <tissue evidence="3">Muscle</tissue>
    </source>
</reference>
<dbReference type="InterPro" id="IPR036465">
    <property type="entry name" value="vWFA_dom_sf"/>
</dbReference>
<feature type="region of interest" description="Disordered" evidence="1">
    <location>
        <begin position="168"/>
        <end position="267"/>
    </location>
</feature>
<dbReference type="OrthoDB" id="8963399at2759"/>
<sequence length="341" mass="36470">MRKPLHGERDEEERYSVFAIGVADVDFVELQEIGSKPSDRHVFVVDDFDAFDTIRENLITFICETATSCEFEQRFRMLEAFNLTEKMYGSLHILVSSTAVKLNIDCQEVAEKEIKEARHVQRWIPGSGEMSKSIGSKGESATFQLQMFDIVCSLGWTSRDRCCDLPSMAPPAAKDLEEKEERPGPMGPRGENGPPGAMGLPGPQGPSGLSIPGEAYRSNNPGPPGPPGAEGRQGTRGEPGAAGRNGFDGNNGSPGQPGERGTAGEKGERGLSGYFLCVFPLQGLMVRAGRDPRAPQALWGPAAPPGAPGTLGPAAPWPPGYCDSSSASASLTTDTEVRYDL</sequence>
<keyword evidence="4" id="KW-1185">Reference proteome</keyword>
<dbReference type="PANTHER" id="PTHR24637">
    <property type="entry name" value="COLLAGEN"/>
    <property type="match status" value="1"/>
</dbReference>
<comment type="caution">
    <text evidence="3">The sequence shown here is derived from an EMBL/GenBank/DDBJ whole genome shotgun (WGS) entry which is preliminary data.</text>
</comment>
<dbReference type="InterPro" id="IPR008160">
    <property type="entry name" value="Collagen"/>
</dbReference>
<dbReference type="AlphaFoldDB" id="A0A7J5YPD8"/>
<evidence type="ECO:0000256" key="1">
    <source>
        <dbReference type="SAM" id="MobiDB-lite"/>
    </source>
</evidence>
<dbReference type="Pfam" id="PF01391">
    <property type="entry name" value="Collagen"/>
    <property type="match status" value="1"/>
</dbReference>
<dbReference type="PROSITE" id="PS50234">
    <property type="entry name" value="VWFA"/>
    <property type="match status" value="1"/>
</dbReference>
<gene>
    <name evidence="3" type="ORF">F7725_020026</name>
</gene>
<dbReference type="Proteomes" id="UP000518266">
    <property type="component" value="Unassembled WGS sequence"/>
</dbReference>
<evidence type="ECO:0000313" key="4">
    <source>
        <dbReference type="Proteomes" id="UP000518266"/>
    </source>
</evidence>
<evidence type="ECO:0000313" key="3">
    <source>
        <dbReference type="EMBL" id="KAF3850307.1"/>
    </source>
</evidence>
<name>A0A7J5YPD8_DISMA</name>
<dbReference type="Gene3D" id="2.60.120.200">
    <property type="match status" value="1"/>
</dbReference>
<accession>A0A7J5YPD8</accession>
<proteinExistence type="predicted"/>
<dbReference type="InterPro" id="IPR002035">
    <property type="entry name" value="VWF_A"/>
</dbReference>
<feature type="domain" description="VWFA" evidence="2">
    <location>
        <begin position="1"/>
        <end position="58"/>
    </location>
</feature>